<dbReference type="STRING" id="454194.PYK22_02870"/>
<dbReference type="RefSeq" id="WP_041978313.1">
    <property type="nucleotide sequence ID" value="NZ_CBXV010000008.1"/>
</dbReference>
<sequence length="614" mass="71249">MTLEEKLQLLPTEPGVYIYKDAEGRIIYVGKAKSLRHRVRSYFQSNRALDAKTRELIRRIADLEFIVTDTEVEALVLEANLIKRHKPRYNVLLKDDKQYPHLKLTINEPFPRVMITRRVERDGALYFGPFLPASLARRTIDLINRTFQLRTCDIEIDGRLPRPCLEYHIKRCLGPCVRELCSPEQYKEAVRDVRLFLEGKNKELVEDLERRMYAASDAMNFELAAKYRDMRKTVLALAEQQKMATSPDRDVDIFGYHREGARLALQLFTMREGKVVGRREFFWEDLPEEGFDPSAFLSEVLAQYYSTDYVPREIYVPIDFEDRELLEKALSERRGRRVHIIVPQRGEKRDLVELVEKNARLAFEQRFRLLKPDMQRVLEELQEVLELPRYPARIESFDVSNISGTDTVAALVVCENGRIDRAAGRRFRIKTVEGANDPAAMREAVFRRYRRQLEERNPLPDLVLIDGGRTQLQAAADAMRELDLEAIPLVGVVKPQGRHNEVSHLLVRGREHEPIYLDAHSPVLHLIQMIRDETHRAAVAYHRKRRELRDFTSELTAIPGVGEKRKNRLLRHFGSITRIAQASVEELKPFVGRATAEEIVAHFARQREAAQAGE</sequence>
<evidence type="ECO:0000259" key="9">
    <source>
        <dbReference type="PROSITE" id="PS50164"/>
    </source>
</evidence>
<dbReference type="InterPro" id="IPR050066">
    <property type="entry name" value="UvrABC_protein_C"/>
</dbReference>
<evidence type="ECO:0000256" key="4">
    <source>
        <dbReference type="ARBA" id="ARBA00022881"/>
    </source>
</evidence>
<gene>
    <name evidence="7" type="primary">uvrC</name>
    <name evidence="11" type="ORF">PYK22_02870</name>
</gene>
<reference evidence="11 12" key="2">
    <citation type="submission" date="2015-01" db="EMBL/GenBank/DDBJ databases">
        <title>Complete genome sequence of Pyrinomonas methylaliphatogenes type strain K22T.</title>
        <authorList>
            <person name="Lee K.C.Y."/>
            <person name="Power J.F."/>
            <person name="Dunfield P.F."/>
            <person name="Morgan X.C."/>
            <person name="Huttenhower C."/>
            <person name="Stott M.B."/>
        </authorList>
    </citation>
    <scope>NUCLEOTIDE SEQUENCE [LARGE SCALE GENOMIC DNA]</scope>
    <source>
        <strain evidence="11 12">K22</strain>
    </source>
</reference>
<dbReference type="GO" id="GO:0009380">
    <property type="term" value="C:excinuclease repair complex"/>
    <property type="evidence" value="ECO:0007669"/>
    <property type="project" value="InterPro"/>
</dbReference>
<proteinExistence type="inferred from homology"/>
<dbReference type="InterPro" id="IPR004791">
    <property type="entry name" value="UvrC"/>
</dbReference>
<evidence type="ECO:0000256" key="3">
    <source>
        <dbReference type="ARBA" id="ARBA00022769"/>
    </source>
</evidence>
<comment type="function">
    <text evidence="7">The UvrABC repair system catalyzes the recognition and processing of DNA lesions. UvrC both incises the 5' and 3' sides of the lesion. The N-terminal half is responsible for the 3' incision and the C-terminal half is responsible for the 5' incision.</text>
</comment>
<dbReference type="GO" id="GO:0003677">
    <property type="term" value="F:DNA binding"/>
    <property type="evidence" value="ECO:0007669"/>
    <property type="project" value="UniProtKB-UniRule"/>
</dbReference>
<evidence type="ECO:0000259" key="10">
    <source>
        <dbReference type="PROSITE" id="PS50165"/>
    </source>
</evidence>
<name>A0A0B6X1F5_9BACT</name>
<dbReference type="Proteomes" id="UP000031518">
    <property type="component" value="Unassembled WGS sequence"/>
</dbReference>
<dbReference type="FunFam" id="3.40.1440.10:FF:000001">
    <property type="entry name" value="UvrABC system protein C"/>
    <property type="match status" value="1"/>
</dbReference>
<feature type="domain" description="UVR" evidence="8">
    <location>
        <begin position="202"/>
        <end position="237"/>
    </location>
</feature>
<dbReference type="AlphaFoldDB" id="A0A0B6X1F5"/>
<dbReference type="NCBIfam" id="NF001824">
    <property type="entry name" value="PRK00558.1-5"/>
    <property type="match status" value="1"/>
</dbReference>
<dbReference type="EMBL" id="CBXV010000008">
    <property type="protein sequence ID" value="CDM66832.1"/>
    <property type="molecule type" value="Genomic_DNA"/>
</dbReference>
<evidence type="ECO:0000256" key="2">
    <source>
        <dbReference type="ARBA" id="ARBA00022763"/>
    </source>
</evidence>
<reference evidence="11 12" key="1">
    <citation type="submission" date="2013-12" db="EMBL/GenBank/DDBJ databases">
        <authorList>
            <person name="Stott M."/>
        </authorList>
    </citation>
    <scope>NUCLEOTIDE SEQUENCE [LARGE SCALE GENOMIC DNA]</scope>
    <source>
        <strain evidence="11 12">K22</strain>
    </source>
</reference>
<dbReference type="CDD" id="cd10434">
    <property type="entry name" value="GIY-YIG_UvrC_Cho"/>
    <property type="match status" value="1"/>
</dbReference>
<feature type="domain" description="GIY-YIG" evidence="9">
    <location>
        <begin position="12"/>
        <end position="91"/>
    </location>
</feature>
<dbReference type="NCBIfam" id="TIGR00194">
    <property type="entry name" value="uvrC"/>
    <property type="match status" value="1"/>
</dbReference>
<evidence type="ECO:0000259" key="8">
    <source>
        <dbReference type="PROSITE" id="PS50151"/>
    </source>
</evidence>
<dbReference type="PANTHER" id="PTHR30562">
    <property type="entry name" value="UVRC/OXIDOREDUCTASE"/>
    <property type="match status" value="1"/>
</dbReference>
<dbReference type="Gene3D" id="4.10.860.10">
    <property type="entry name" value="UVR domain"/>
    <property type="match status" value="1"/>
</dbReference>
<keyword evidence="3 7" id="KW-0228">DNA excision</keyword>
<dbReference type="PANTHER" id="PTHR30562:SF1">
    <property type="entry name" value="UVRABC SYSTEM PROTEIN C"/>
    <property type="match status" value="1"/>
</dbReference>
<dbReference type="InterPro" id="IPR000305">
    <property type="entry name" value="GIY-YIG_endonuc"/>
</dbReference>
<evidence type="ECO:0000256" key="1">
    <source>
        <dbReference type="ARBA" id="ARBA00022490"/>
    </source>
</evidence>
<organism evidence="11 12">
    <name type="scientific">Pyrinomonas methylaliphatogenes</name>
    <dbReference type="NCBI Taxonomy" id="454194"/>
    <lineage>
        <taxon>Bacteria</taxon>
        <taxon>Pseudomonadati</taxon>
        <taxon>Acidobacteriota</taxon>
        <taxon>Blastocatellia</taxon>
        <taxon>Blastocatellales</taxon>
        <taxon>Pyrinomonadaceae</taxon>
        <taxon>Pyrinomonas</taxon>
    </lineage>
</organism>
<keyword evidence="5 7" id="KW-0234">DNA repair</keyword>
<keyword evidence="2 7" id="KW-0227">DNA damage</keyword>
<dbReference type="HAMAP" id="MF_00203">
    <property type="entry name" value="UvrC"/>
    <property type="match status" value="1"/>
</dbReference>
<feature type="domain" description="UvrC family homology region profile" evidence="10">
    <location>
        <begin position="253"/>
        <end position="479"/>
    </location>
</feature>
<dbReference type="Pfam" id="PF14520">
    <property type="entry name" value="HHH_5"/>
    <property type="match status" value="1"/>
</dbReference>
<dbReference type="InterPro" id="IPR047296">
    <property type="entry name" value="GIY-YIG_UvrC_Cho"/>
</dbReference>
<dbReference type="GO" id="GO:0005737">
    <property type="term" value="C:cytoplasm"/>
    <property type="evidence" value="ECO:0007669"/>
    <property type="project" value="UniProtKB-SubCell"/>
</dbReference>
<keyword evidence="1 7" id="KW-0963">Cytoplasm</keyword>
<dbReference type="PROSITE" id="PS50164">
    <property type="entry name" value="GIY_YIG"/>
    <property type="match status" value="1"/>
</dbReference>
<dbReference type="InterPro" id="IPR035901">
    <property type="entry name" value="GIY-YIG_endonuc_sf"/>
</dbReference>
<keyword evidence="4 7" id="KW-0267">Excision nuclease</keyword>
<dbReference type="SUPFAM" id="SSF46600">
    <property type="entry name" value="C-terminal UvrC-binding domain of UvrB"/>
    <property type="match status" value="1"/>
</dbReference>
<dbReference type="Pfam" id="PF08459">
    <property type="entry name" value="UvrC_RNaseH_dom"/>
    <property type="match status" value="1"/>
</dbReference>
<comment type="subunit">
    <text evidence="7">Interacts with UvrB in an incision complex.</text>
</comment>
<dbReference type="GO" id="GO:0006289">
    <property type="term" value="P:nucleotide-excision repair"/>
    <property type="evidence" value="ECO:0007669"/>
    <property type="project" value="UniProtKB-UniRule"/>
</dbReference>
<dbReference type="Pfam" id="PF01541">
    <property type="entry name" value="GIY-YIG"/>
    <property type="match status" value="1"/>
</dbReference>
<keyword evidence="12" id="KW-1185">Reference proteome</keyword>
<evidence type="ECO:0000313" key="12">
    <source>
        <dbReference type="Proteomes" id="UP000031518"/>
    </source>
</evidence>
<dbReference type="Pfam" id="PF22920">
    <property type="entry name" value="UvrC_RNaseH"/>
    <property type="match status" value="1"/>
</dbReference>
<dbReference type="InterPro" id="IPR038476">
    <property type="entry name" value="UvrC_RNase_H_dom_sf"/>
</dbReference>
<comment type="subcellular location">
    <subcellularLocation>
        <location evidence="7">Cytoplasm</location>
    </subcellularLocation>
</comment>
<dbReference type="Pfam" id="PF02151">
    <property type="entry name" value="UVR"/>
    <property type="match status" value="1"/>
</dbReference>
<dbReference type="InterPro" id="IPR010994">
    <property type="entry name" value="RuvA_2-like"/>
</dbReference>
<evidence type="ECO:0000256" key="6">
    <source>
        <dbReference type="ARBA" id="ARBA00023236"/>
    </source>
</evidence>
<dbReference type="SUPFAM" id="SSF47781">
    <property type="entry name" value="RuvA domain 2-like"/>
    <property type="match status" value="1"/>
</dbReference>
<dbReference type="GO" id="GO:0009381">
    <property type="term" value="F:excinuclease ABC activity"/>
    <property type="evidence" value="ECO:0007669"/>
    <property type="project" value="UniProtKB-UniRule"/>
</dbReference>
<dbReference type="SUPFAM" id="SSF82771">
    <property type="entry name" value="GIY-YIG endonuclease"/>
    <property type="match status" value="1"/>
</dbReference>
<dbReference type="Gene3D" id="1.10.150.20">
    <property type="entry name" value="5' to 3' exonuclease, C-terminal subdomain"/>
    <property type="match status" value="1"/>
</dbReference>
<protein>
    <recommendedName>
        <fullName evidence="7">UvrABC system protein C</fullName>
        <shortName evidence="7">Protein UvrC</shortName>
    </recommendedName>
    <alternativeName>
        <fullName evidence="7">Excinuclease ABC subunit C</fullName>
    </alternativeName>
</protein>
<dbReference type="GO" id="GO:0009432">
    <property type="term" value="P:SOS response"/>
    <property type="evidence" value="ECO:0007669"/>
    <property type="project" value="UniProtKB-UniRule"/>
</dbReference>
<keyword evidence="6 7" id="KW-0742">SOS response</keyword>
<dbReference type="InterPro" id="IPR001162">
    <property type="entry name" value="UvrC_RNase_H_dom"/>
</dbReference>
<dbReference type="SMART" id="SM00465">
    <property type="entry name" value="GIYc"/>
    <property type="match status" value="1"/>
</dbReference>
<accession>A0A0B6X1F5</accession>
<dbReference type="InterPro" id="IPR001943">
    <property type="entry name" value="UVR_dom"/>
</dbReference>
<dbReference type="PROSITE" id="PS50151">
    <property type="entry name" value="UVR"/>
    <property type="match status" value="1"/>
</dbReference>
<dbReference type="InterPro" id="IPR036876">
    <property type="entry name" value="UVR_dom_sf"/>
</dbReference>
<dbReference type="OrthoDB" id="9804933at2"/>
<evidence type="ECO:0000256" key="5">
    <source>
        <dbReference type="ARBA" id="ARBA00023204"/>
    </source>
</evidence>
<comment type="similarity">
    <text evidence="7">Belongs to the UvrC family.</text>
</comment>
<evidence type="ECO:0000256" key="7">
    <source>
        <dbReference type="HAMAP-Rule" id="MF_00203"/>
    </source>
</evidence>
<evidence type="ECO:0000313" key="11">
    <source>
        <dbReference type="EMBL" id="CDM66832.1"/>
    </source>
</evidence>
<dbReference type="Gene3D" id="3.40.1440.10">
    <property type="entry name" value="GIY-YIG endonuclease"/>
    <property type="match status" value="1"/>
</dbReference>
<dbReference type="Gene3D" id="3.30.420.340">
    <property type="entry name" value="UvrC, RNAse H endonuclease domain"/>
    <property type="match status" value="1"/>
</dbReference>
<dbReference type="PROSITE" id="PS50165">
    <property type="entry name" value="UVRC"/>
    <property type="match status" value="1"/>
</dbReference>